<dbReference type="AlphaFoldDB" id="A0A8H5BGJ3"/>
<accession>A0A8H5BGJ3</accession>
<organism evidence="1 2">
    <name type="scientific">Psilocybe cf. subviscida</name>
    <dbReference type="NCBI Taxonomy" id="2480587"/>
    <lineage>
        <taxon>Eukaryota</taxon>
        <taxon>Fungi</taxon>
        <taxon>Dikarya</taxon>
        <taxon>Basidiomycota</taxon>
        <taxon>Agaricomycotina</taxon>
        <taxon>Agaricomycetes</taxon>
        <taxon>Agaricomycetidae</taxon>
        <taxon>Agaricales</taxon>
        <taxon>Agaricineae</taxon>
        <taxon>Strophariaceae</taxon>
        <taxon>Psilocybe</taxon>
    </lineage>
</organism>
<name>A0A8H5BGJ3_9AGAR</name>
<evidence type="ECO:0000313" key="1">
    <source>
        <dbReference type="EMBL" id="KAF5322875.1"/>
    </source>
</evidence>
<dbReference type="Proteomes" id="UP000567179">
    <property type="component" value="Unassembled WGS sequence"/>
</dbReference>
<dbReference type="EMBL" id="JAACJJ010000028">
    <property type="protein sequence ID" value="KAF5322875.1"/>
    <property type="molecule type" value="Genomic_DNA"/>
</dbReference>
<gene>
    <name evidence="1" type="ORF">D9619_000046</name>
</gene>
<protein>
    <submittedName>
        <fullName evidence="1">Uncharacterized protein</fullName>
    </submittedName>
</protein>
<keyword evidence="2" id="KW-1185">Reference proteome</keyword>
<reference evidence="1 2" key="1">
    <citation type="journal article" date="2020" name="ISME J.">
        <title>Uncovering the hidden diversity of litter-decomposition mechanisms in mushroom-forming fungi.</title>
        <authorList>
            <person name="Floudas D."/>
            <person name="Bentzer J."/>
            <person name="Ahren D."/>
            <person name="Johansson T."/>
            <person name="Persson P."/>
            <person name="Tunlid A."/>
        </authorList>
    </citation>
    <scope>NUCLEOTIDE SEQUENCE [LARGE SCALE GENOMIC DNA]</scope>
    <source>
        <strain evidence="1 2">CBS 101986</strain>
    </source>
</reference>
<proteinExistence type="predicted"/>
<sequence length="92" mass="10076">MVDAFLKFATLSMYICIAKKISTGPYAACSSARSFSAAFKPFASSFVDTAFLVIAGIRTTHFCGVQPVLQAFFDARSRSRLDHIRDYLPPAS</sequence>
<comment type="caution">
    <text evidence="1">The sequence shown here is derived from an EMBL/GenBank/DDBJ whole genome shotgun (WGS) entry which is preliminary data.</text>
</comment>
<evidence type="ECO:0000313" key="2">
    <source>
        <dbReference type="Proteomes" id="UP000567179"/>
    </source>
</evidence>